<evidence type="ECO:0000313" key="3">
    <source>
        <dbReference type="Proteomes" id="UP000295832"/>
    </source>
</evidence>
<dbReference type="AlphaFoldDB" id="A0A4R8GYJ0"/>
<dbReference type="SUPFAM" id="SSF52540">
    <property type="entry name" value="P-loop containing nucleoside triphosphate hydrolases"/>
    <property type="match status" value="1"/>
</dbReference>
<proteinExistence type="predicted"/>
<dbReference type="CDD" id="cd00009">
    <property type="entry name" value="AAA"/>
    <property type="match status" value="1"/>
</dbReference>
<protein>
    <recommendedName>
        <fullName evidence="1">AAA+ ATPase domain-containing protein</fullName>
    </recommendedName>
</protein>
<reference evidence="2 3" key="1">
    <citation type="submission" date="2019-03" db="EMBL/GenBank/DDBJ databases">
        <title>Subsurface microbial communities from deep shales in Ohio and West Virginia, USA.</title>
        <authorList>
            <person name="Wrighton K."/>
        </authorList>
    </citation>
    <scope>NUCLEOTIDE SEQUENCE [LARGE SCALE GENOMIC DNA]</scope>
    <source>
        <strain evidence="2 3">MSL 6dP</strain>
    </source>
</reference>
<evidence type="ECO:0000259" key="1">
    <source>
        <dbReference type="SMART" id="SM00382"/>
    </source>
</evidence>
<name>A0A4R8GYJ0_9FIRM</name>
<accession>A0A4R8GYJ0</accession>
<dbReference type="EMBL" id="SOEG01000012">
    <property type="protein sequence ID" value="TDX51522.1"/>
    <property type="molecule type" value="Genomic_DNA"/>
</dbReference>
<dbReference type="PANTHER" id="PTHR42935">
    <property type="entry name" value="SLR0930 PROTEIN"/>
    <property type="match status" value="1"/>
</dbReference>
<gene>
    <name evidence="2" type="ORF">C7959_11222</name>
</gene>
<evidence type="ECO:0000313" key="2">
    <source>
        <dbReference type="EMBL" id="TDX51522.1"/>
    </source>
</evidence>
<comment type="caution">
    <text evidence="2">The sequence shown here is derived from an EMBL/GenBank/DDBJ whole genome shotgun (WGS) entry which is preliminary data.</text>
</comment>
<feature type="domain" description="AAA+ ATPase" evidence="1">
    <location>
        <begin position="239"/>
        <end position="357"/>
    </location>
</feature>
<dbReference type="Pfam" id="PF05673">
    <property type="entry name" value="DUF815"/>
    <property type="match status" value="1"/>
</dbReference>
<dbReference type="PANTHER" id="PTHR42935:SF1">
    <property type="entry name" value="SLR0930 PROTEIN"/>
    <property type="match status" value="1"/>
</dbReference>
<dbReference type="InterPro" id="IPR027417">
    <property type="entry name" value="P-loop_NTPase"/>
</dbReference>
<dbReference type="SMART" id="SM00382">
    <property type="entry name" value="AAA"/>
    <property type="match status" value="1"/>
</dbReference>
<dbReference type="Gene3D" id="3.40.50.300">
    <property type="entry name" value="P-loop containing nucleotide triphosphate hydrolases"/>
    <property type="match status" value="1"/>
</dbReference>
<organism evidence="2 3">
    <name type="scientific">Orenia marismortui</name>
    <dbReference type="NCBI Taxonomy" id="46469"/>
    <lineage>
        <taxon>Bacteria</taxon>
        <taxon>Bacillati</taxon>
        <taxon>Bacillota</taxon>
        <taxon>Clostridia</taxon>
        <taxon>Halanaerobiales</taxon>
        <taxon>Halobacteroidaceae</taxon>
        <taxon>Orenia</taxon>
    </lineage>
</organism>
<dbReference type="Proteomes" id="UP000295832">
    <property type="component" value="Unassembled WGS sequence"/>
</dbReference>
<dbReference type="InterPro" id="IPR008533">
    <property type="entry name" value="DUF815"/>
</dbReference>
<dbReference type="STRING" id="926561.GCA_000379025_00138"/>
<keyword evidence="3" id="KW-1185">Reference proteome</keyword>
<sequence>MINMCTNLNSFSKLNSLLLYRNILDDQIVKKLSKLISSLNKNNNTDTKTLKNNYYELIADLIKIAEQENFAGDIWKEYLLKLIITDQNIFSLRCEQDAKNIGDSLYQAAIHDLKILQQIYQFKLQNLAQQIELKDLNFINNFLPSKRSKNKETPASNFKKIIDAFNNHRATTTLTKSLMEYYQDHGVGTLGLYKAFRWKDNQLIGIKDPDSISFDNLVGYENQQEKLIHNTEAFLNNKAANNVLLFGDSGTGKSSSVKALLNQYSEVGLRLIELNKDQMKELPKILESLKKRGLHFIIFMDDLSFEDFETEYKYMKAIIEGGVEVKPDNVLFYATSNRRHLIKEKWSDRDQESGEVHLSDAIQEKISLSSRFGLTIFYESPNQKDYLTIVKELAKQNKLTISEEKLKTKALQWEMWHNGRSGRTAQQFINYLLGQEA</sequence>
<dbReference type="InterPro" id="IPR003593">
    <property type="entry name" value="AAA+_ATPase"/>
</dbReference>